<dbReference type="PANTHER" id="PTHR46377">
    <property type="entry name" value="DUAL SPECIFICITY PROTEIN PHOSPHATASE 19"/>
    <property type="match status" value="1"/>
</dbReference>
<dbReference type="SMART" id="SM00404">
    <property type="entry name" value="PTPc_motif"/>
    <property type="match status" value="1"/>
</dbReference>
<evidence type="ECO:0000259" key="4">
    <source>
        <dbReference type="PROSITE" id="PS50056"/>
    </source>
</evidence>
<dbReference type="GO" id="GO:0008579">
    <property type="term" value="F:JUN kinase phosphatase activity"/>
    <property type="evidence" value="ECO:0007669"/>
    <property type="project" value="TreeGrafter"/>
</dbReference>
<dbReference type="PROSITE" id="PS50056">
    <property type="entry name" value="TYR_PHOSPHATASE_2"/>
    <property type="match status" value="1"/>
</dbReference>
<proteinExistence type="predicted"/>
<dbReference type="Pfam" id="PF00782">
    <property type="entry name" value="DSPc"/>
    <property type="match status" value="1"/>
</dbReference>
<comment type="caution">
    <text evidence="5">The sequence shown here is derived from an EMBL/GenBank/DDBJ whole genome shotgun (WGS) entry which is preliminary data.</text>
</comment>
<evidence type="ECO:0000259" key="3">
    <source>
        <dbReference type="PROSITE" id="PS50054"/>
    </source>
</evidence>
<organism evidence="5 6">
    <name type="scientific">Scleropages formosus</name>
    <name type="common">Asian bonytongue</name>
    <name type="synonym">Osteoglossum formosum</name>
    <dbReference type="NCBI Taxonomy" id="113540"/>
    <lineage>
        <taxon>Eukaryota</taxon>
        <taxon>Metazoa</taxon>
        <taxon>Chordata</taxon>
        <taxon>Craniata</taxon>
        <taxon>Vertebrata</taxon>
        <taxon>Euteleostomi</taxon>
        <taxon>Actinopterygii</taxon>
        <taxon>Neopterygii</taxon>
        <taxon>Teleostei</taxon>
        <taxon>Osteoglossocephala</taxon>
        <taxon>Osteoglossomorpha</taxon>
        <taxon>Osteoglossiformes</taxon>
        <taxon>Osteoglossidae</taxon>
        <taxon>Scleropages</taxon>
    </lineage>
</organism>
<feature type="domain" description="Tyrosine specific protein phosphatases" evidence="4">
    <location>
        <begin position="130"/>
        <end position="199"/>
    </location>
</feature>
<evidence type="ECO:0000313" key="6">
    <source>
        <dbReference type="Proteomes" id="UP000034805"/>
    </source>
</evidence>
<dbReference type="SUPFAM" id="SSF52799">
    <property type="entry name" value="(Phosphotyrosine protein) phosphatases II"/>
    <property type="match status" value="1"/>
</dbReference>
<dbReference type="STRING" id="113540.ENSSFOP00015055888"/>
<dbReference type="InterPro" id="IPR000387">
    <property type="entry name" value="Tyr_Pase_dom"/>
</dbReference>
<dbReference type="EMBL" id="JARO02001305">
    <property type="protein sequence ID" value="KPP75860.1"/>
    <property type="molecule type" value="Genomic_DNA"/>
</dbReference>
<dbReference type="SMART" id="SM00195">
    <property type="entry name" value="DSPc"/>
    <property type="match status" value="1"/>
</dbReference>
<dbReference type="PROSITE" id="PS50054">
    <property type="entry name" value="TYR_PHOSPHATASE_DUAL"/>
    <property type="match status" value="1"/>
</dbReference>
<dbReference type="InterPro" id="IPR016130">
    <property type="entry name" value="Tyr_Pase_AS"/>
</dbReference>
<feature type="domain" description="Tyrosine-protein phosphatase" evidence="3">
    <location>
        <begin position="63"/>
        <end position="210"/>
    </location>
</feature>
<dbReference type="PANTHER" id="PTHR46377:SF1">
    <property type="entry name" value="DUAL SPECIFICITY PROTEIN PHOSPHATASE 19"/>
    <property type="match status" value="1"/>
</dbReference>
<dbReference type="Gene3D" id="3.90.190.10">
    <property type="entry name" value="Protein tyrosine phosphatase superfamily"/>
    <property type="match status" value="1"/>
</dbReference>
<dbReference type="PROSITE" id="PS00383">
    <property type="entry name" value="TYR_PHOSPHATASE_1"/>
    <property type="match status" value="1"/>
</dbReference>
<accession>A0A0P7VQR6</accession>
<dbReference type="Proteomes" id="UP000034805">
    <property type="component" value="Unassembled WGS sequence"/>
</dbReference>
<evidence type="ECO:0000313" key="5">
    <source>
        <dbReference type="EMBL" id="KPP75860.1"/>
    </source>
</evidence>
<dbReference type="InterPro" id="IPR000340">
    <property type="entry name" value="Dual-sp_phosphatase_cat-dom"/>
</dbReference>
<sequence length="222" mass="25025">MHSLAEEIKTFSKASLRKQCTHVTTLTGKRLLETWKDSALRVEEEEEEEGACGYVQDFSLDLQVGQVRPHVLLASQDAAQDLDTLRKLKVVLDNMVSHILNVAYGVENSFPHLFEYKTLNILDLPETPITSYFRECSQFIDEAKAKDGVVLVHCNAGVSRSAAVVIGYLMSREGLTFDDAFASVKAARPAVRPNPGFYQQLKAYRPQEMERDHARDVNLEEH</sequence>
<evidence type="ECO:0000256" key="2">
    <source>
        <dbReference type="ARBA" id="ARBA00022912"/>
    </source>
</evidence>
<dbReference type="AlphaFoldDB" id="A0A0P7VQR6"/>
<name>A0A0P7VQR6_SCLFO</name>
<keyword evidence="1" id="KW-0378">Hydrolase</keyword>
<dbReference type="InterPro" id="IPR029021">
    <property type="entry name" value="Prot-tyrosine_phosphatase-like"/>
</dbReference>
<dbReference type="InterPro" id="IPR003595">
    <property type="entry name" value="Tyr_Pase_cat"/>
</dbReference>
<dbReference type="GO" id="GO:0005737">
    <property type="term" value="C:cytoplasm"/>
    <property type="evidence" value="ECO:0007669"/>
    <property type="project" value="TreeGrafter"/>
</dbReference>
<dbReference type="InterPro" id="IPR020422">
    <property type="entry name" value="TYR_PHOSPHATASE_DUAL_dom"/>
</dbReference>
<gene>
    <name evidence="5" type="ORF">Z043_104849</name>
</gene>
<protein>
    <submittedName>
        <fullName evidence="5">Dual specificity protein phosphatase 19-like</fullName>
    </submittedName>
</protein>
<evidence type="ECO:0000256" key="1">
    <source>
        <dbReference type="ARBA" id="ARBA00022801"/>
    </source>
</evidence>
<dbReference type="CDD" id="cd14523">
    <property type="entry name" value="DSP_DUSP19"/>
    <property type="match status" value="1"/>
</dbReference>
<reference evidence="5 6" key="1">
    <citation type="submission" date="2015-08" db="EMBL/GenBank/DDBJ databases">
        <title>The genome of the Asian arowana (Scleropages formosus).</title>
        <authorList>
            <person name="Tan M.H."/>
            <person name="Gan H.M."/>
            <person name="Croft L.J."/>
            <person name="Austin C.M."/>
        </authorList>
    </citation>
    <scope>NUCLEOTIDE SEQUENCE [LARGE SCALE GENOMIC DNA]</scope>
    <source>
        <strain evidence="5">Aro1</strain>
    </source>
</reference>
<keyword evidence="2" id="KW-0904">Protein phosphatase</keyword>